<evidence type="ECO:0000313" key="7">
    <source>
        <dbReference type="EMBL" id="OZU87777.1"/>
    </source>
</evidence>
<gene>
    <name evidence="7" type="ORF">CIL03_15555</name>
</gene>
<organism evidence="7 8">
    <name type="scientific">Virgibacillus indicus</name>
    <dbReference type="NCBI Taxonomy" id="2024554"/>
    <lineage>
        <taxon>Bacteria</taxon>
        <taxon>Bacillati</taxon>
        <taxon>Bacillota</taxon>
        <taxon>Bacilli</taxon>
        <taxon>Bacillales</taxon>
        <taxon>Bacillaceae</taxon>
        <taxon>Virgibacillus</taxon>
    </lineage>
</organism>
<dbReference type="Pfam" id="PF02826">
    <property type="entry name" value="2-Hacid_dh_C"/>
    <property type="match status" value="1"/>
</dbReference>
<keyword evidence="2 4" id="KW-0560">Oxidoreductase</keyword>
<dbReference type="SUPFAM" id="SSF51735">
    <property type="entry name" value="NAD(P)-binding Rossmann-fold domains"/>
    <property type="match status" value="1"/>
</dbReference>
<keyword evidence="3" id="KW-0520">NAD</keyword>
<keyword evidence="8" id="KW-1185">Reference proteome</keyword>
<dbReference type="EMBL" id="NPMS01000008">
    <property type="protein sequence ID" value="OZU87777.1"/>
    <property type="molecule type" value="Genomic_DNA"/>
</dbReference>
<proteinExistence type="inferred from homology"/>
<dbReference type="PANTHER" id="PTHR43333:SF1">
    <property type="entry name" value="D-ISOMER SPECIFIC 2-HYDROXYACID DEHYDROGENASE NAD-BINDING DOMAIN-CONTAINING PROTEIN"/>
    <property type="match status" value="1"/>
</dbReference>
<reference evidence="7 8" key="1">
    <citation type="submission" date="2017-08" db="EMBL/GenBank/DDBJ databases">
        <title>Virgibacillus indicus sp. nov. and Virgibacillus profoundi sp. nov, two moderately halophilic bacteria isolated from marine sediment by using the Microfluidic Streak Plate.</title>
        <authorList>
            <person name="Xu B."/>
            <person name="Hu B."/>
            <person name="Wang J."/>
            <person name="Zhu Y."/>
            <person name="Huang L."/>
            <person name="Du W."/>
            <person name="Huang Y."/>
        </authorList>
    </citation>
    <scope>NUCLEOTIDE SEQUENCE [LARGE SCALE GENOMIC DNA]</scope>
    <source>
        <strain evidence="7 8">IO3-P2-C2</strain>
    </source>
</reference>
<dbReference type="RefSeq" id="WP_094886805.1">
    <property type="nucleotide sequence ID" value="NZ_NPMS01000008.1"/>
</dbReference>
<evidence type="ECO:0000259" key="5">
    <source>
        <dbReference type="Pfam" id="PF00389"/>
    </source>
</evidence>
<feature type="domain" description="D-isomer specific 2-hydroxyacid dehydrogenase NAD-binding" evidence="6">
    <location>
        <begin position="103"/>
        <end position="277"/>
    </location>
</feature>
<name>A0A265N7H1_9BACI</name>
<comment type="similarity">
    <text evidence="1 4">Belongs to the D-isomer specific 2-hydroxyacid dehydrogenase family.</text>
</comment>
<feature type="domain" description="D-isomer specific 2-hydroxyacid dehydrogenase catalytic" evidence="5">
    <location>
        <begin position="3"/>
        <end position="302"/>
    </location>
</feature>
<dbReference type="InterPro" id="IPR006139">
    <property type="entry name" value="D-isomer_2_OHA_DH_cat_dom"/>
</dbReference>
<evidence type="ECO:0000256" key="2">
    <source>
        <dbReference type="ARBA" id="ARBA00023002"/>
    </source>
</evidence>
<protein>
    <submittedName>
        <fullName evidence="7">D-2-hydroxyacid dehydrogenase</fullName>
    </submittedName>
</protein>
<dbReference type="Gene3D" id="3.40.50.720">
    <property type="entry name" value="NAD(P)-binding Rossmann-like Domain"/>
    <property type="match status" value="2"/>
</dbReference>
<accession>A0A265N7H1</accession>
<dbReference type="FunFam" id="3.40.50.720:FF:000363">
    <property type="entry name" value="D-isomer specific 2-hydroxyacid dehydrogenase"/>
    <property type="match status" value="1"/>
</dbReference>
<dbReference type="SUPFAM" id="SSF52283">
    <property type="entry name" value="Formate/glycerate dehydrogenase catalytic domain-like"/>
    <property type="match status" value="1"/>
</dbReference>
<evidence type="ECO:0000256" key="1">
    <source>
        <dbReference type="ARBA" id="ARBA00005854"/>
    </source>
</evidence>
<dbReference type="Proteomes" id="UP000216498">
    <property type="component" value="Unassembled WGS sequence"/>
</dbReference>
<dbReference type="InterPro" id="IPR006140">
    <property type="entry name" value="D-isomer_DH_NAD-bd"/>
</dbReference>
<sequence length="315" mass="35687">MILFSAKISKKHHERLQADYSDLPFRFCNNMNEAKDHLSEAEVLVTYGSDLTPELIAKAANLKWIMVMSAGMDKMPFKVIKEKDIVVTNVRGIHKIPMAEYAIGMLLQVYKQAKIIIKNELETSWDPSVKMQEITGKTLLVLGTGAIGQEVARLAKAFNMKTIGVSRSGRSVEYFDENHSTADLKELLPQTDIIVSVLPSTEETKGLFTYEYFRLLPAHAVFLNMGRGDLVKSEDMLKAVREEEISHIVLDVFEEEPLPEGHPLWKEENVTITPHLSGLSKHYTPRALEIFKENLDKYLDGSTDFVNKIDLTRGY</sequence>
<evidence type="ECO:0000313" key="8">
    <source>
        <dbReference type="Proteomes" id="UP000216498"/>
    </source>
</evidence>
<dbReference type="PANTHER" id="PTHR43333">
    <property type="entry name" value="2-HACID_DH_C DOMAIN-CONTAINING PROTEIN"/>
    <property type="match status" value="1"/>
</dbReference>
<dbReference type="Pfam" id="PF00389">
    <property type="entry name" value="2-Hacid_dh"/>
    <property type="match status" value="1"/>
</dbReference>
<dbReference type="AlphaFoldDB" id="A0A265N7H1"/>
<evidence type="ECO:0000259" key="6">
    <source>
        <dbReference type="Pfam" id="PF02826"/>
    </source>
</evidence>
<dbReference type="GO" id="GO:0051287">
    <property type="term" value="F:NAD binding"/>
    <property type="evidence" value="ECO:0007669"/>
    <property type="project" value="InterPro"/>
</dbReference>
<dbReference type="CDD" id="cd05300">
    <property type="entry name" value="2-Hacid_dh_1"/>
    <property type="match status" value="1"/>
</dbReference>
<dbReference type="InterPro" id="IPR036291">
    <property type="entry name" value="NAD(P)-bd_dom_sf"/>
</dbReference>
<comment type="caution">
    <text evidence="7">The sequence shown here is derived from an EMBL/GenBank/DDBJ whole genome shotgun (WGS) entry which is preliminary data.</text>
</comment>
<evidence type="ECO:0000256" key="3">
    <source>
        <dbReference type="ARBA" id="ARBA00023027"/>
    </source>
</evidence>
<evidence type="ECO:0000256" key="4">
    <source>
        <dbReference type="RuleBase" id="RU003719"/>
    </source>
</evidence>
<dbReference type="GO" id="GO:0016616">
    <property type="term" value="F:oxidoreductase activity, acting on the CH-OH group of donors, NAD or NADP as acceptor"/>
    <property type="evidence" value="ECO:0007669"/>
    <property type="project" value="InterPro"/>
</dbReference>
<dbReference type="OrthoDB" id="9805416at2"/>